<gene>
    <name evidence="5 7" type="primary">truB</name>
    <name evidence="7" type="ORF">OF376_03060</name>
</gene>
<evidence type="ECO:0000259" key="6">
    <source>
        <dbReference type="Pfam" id="PF01509"/>
    </source>
</evidence>
<evidence type="ECO:0000256" key="5">
    <source>
        <dbReference type="HAMAP-Rule" id="MF_01080"/>
    </source>
</evidence>
<dbReference type="InterPro" id="IPR020103">
    <property type="entry name" value="PsdUridine_synth_cat_dom_sf"/>
</dbReference>
<dbReference type="SUPFAM" id="SSF55120">
    <property type="entry name" value="Pseudouridine synthase"/>
    <property type="match status" value="1"/>
</dbReference>
<keyword evidence="3 5" id="KW-0819">tRNA processing</keyword>
<dbReference type="EMBL" id="JAOXHL010000005">
    <property type="protein sequence ID" value="MCV3728742.1"/>
    <property type="molecule type" value="Genomic_DNA"/>
</dbReference>
<evidence type="ECO:0000256" key="2">
    <source>
        <dbReference type="ARBA" id="ARBA00005642"/>
    </source>
</evidence>
<sequence length="223" mass="25846">MSKKNILVINKPLDWTSFDVVNKLKYLLKVKKIGHAGTLDPNATGVLIIGINQGTKLLGQLTLDEKEYVADILFNVHTDTYDIVGKVLYRDEKKVNLEMIQKAMEIFVQQDYHQTPPMHSAIKINGKKAYDFARKNIHLELPSRLVQIKEYEIISFTDNILKIRLLVSKGFYIRSFAVDLAKQLNTYATLKNLIRTRSGEFSLEDAMEIEEVYDYWTQQQEHH</sequence>
<dbReference type="PANTHER" id="PTHR13767">
    <property type="entry name" value="TRNA-PSEUDOURIDINE SYNTHASE"/>
    <property type="match status" value="1"/>
</dbReference>
<keyword evidence="8" id="KW-1185">Reference proteome</keyword>
<accession>A0ABT3BP07</accession>
<comment type="catalytic activity">
    <reaction evidence="1 5">
        <text>uridine(55) in tRNA = pseudouridine(55) in tRNA</text>
        <dbReference type="Rhea" id="RHEA:42532"/>
        <dbReference type="Rhea" id="RHEA-COMP:10101"/>
        <dbReference type="Rhea" id="RHEA-COMP:10102"/>
        <dbReference type="ChEBI" id="CHEBI:65314"/>
        <dbReference type="ChEBI" id="CHEBI:65315"/>
        <dbReference type="EC" id="5.4.99.25"/>
    </reaction>
</comment>
<protein>
    <recommendedName>
        <fullName evidence="5">tRNA pseudouridine synthase B</fullName>
        <ecNumber evidence="5">5.4.99.25</ecNumber>
    </recommendedName>
    <alternativeName>
        <fullName evidence="5">tRNA pseudouridine(55) synthase</fullName>
        <shortName evidence="5">Psi55 synthase</shortName>
    </alternativeName>
    <alternativeName>
        <fullName evidence="5">tRNA pseudouridylate synthase</fullName>
    </alternativeName>
    <alternativeName>
        <fullName evidence="5">tRNA-uridine isomerase</fullName>
    </alternativeName>
</protein>
<evidence type="ECO:0000256" key="1">
    <source>
        <dbReference type="ARBA" id="ARBA00000385"/>
    </source>
</evidence>
<evidence type="ECO:0000313" key="7">
    <source>
        <dbReference type="EMBL" id="MCV3728742.1"/>
    </source>
</evidence>
<evidence type="ECO:0000256" key="3">
    <source>
        <dbReference type="ARBA" id="ARBA00022694"/>
    </source>
</evidence>
<dbReference type="NCBIfam" id="TIGR00431">
    <property type="entry name" value="TruB"/>
    <property type="match status" value="1"/>
</dbReference>
<dbReference type="Proteomes" id="UP001208245">
    <property type="component" value="Unassembled WGS sequence"/>
</dbReference>
<dbReference type="GO" id="GO:0160148">
    <property type="term" value="F:tRNA pseudouridine(55) synthase activity"/>
    <property type="evidence" value="ECO:0007669"/>
    <property type="project" value="UniProtKB-EC"/>
</dbReference>
<dbReference type="InterPro" id="IPR014780">
    <property type="entry name" value="tRNA_psdUridine_synth_TruB"/>
</dbReference>
<comment type="caution">
    <text evidence="7">The sequence shown here is derived from an EMBL/GenBank/DDBJ whole genome shotgun (WGS) entry which is preliminary data.</text>
</comment>
<name>A0ABT3BP07_9BACT</name>
<evidence type="ECO:0000256" key="4">
    <source>
        <dbReference type="ARBA" id="ARBA00023235"/>
    </source>
</evidence>
<organism evidence="7 8">
    <name type="scientific">Ureaplasma miroungigenitalium</name>
    <dbReference type="NCBI Taxonomy" id="1042321"/>
    <lineage>
        <taxon>Bacteria</taxon>
        <taxon>Bacillati</taxon>
        <taxon>Mycoplasmatota</taxon>
        <taxon>Mycoplasmoidales</taxon>
        <taxon>Mycoplasmoidaceae</taxon>
        <taxon>Ureaplasma</taxon>
    </lineage>
</organism>
<dbReference type="Pfam" id="PF01509">
    <property type="entry name" value="TruB_N"/>
    <property type="match status" value="1"/>
</dbReference>
<dbReference type="EC" id="5.4.99.25" evidence="5"/>
<feature type="active site" description="Nucleophile" evidence="5">
    <location>
        <position position="40"/>
    </location>
</feature>
<keyword evidence="4 5" id="KW-0413">Isomerase</keyword>
<proteinExistence type="inferred from homology"/>
<reference evidence="7 8" key="1">
    <citation type="journal article" date="2020" name="Int. J. Syst. Evol. Microbiol.">
        <title>Ureaplasma miroungigenitalium sp. nov. isolated from northern elephant seals (Mirounga angustirostris) and Ureaplasma zalophigenitalium sp. nov. isolated from California sea lions (Zalophus californianus).</title>
        <authorList>
            <person name="Volokhov D.V."/>
            <person name="Gulland F.M."/>
            <person name="Gao Y."/>
            <person name="Chizhikov V.E."/>
        </authorList>
    </citation>
    <scope>NUCLEOTIDE SEQUENCE [LARGE SCALE GENOMIC DNA]</scope>
    <source>
        <strain evidence="7 8">ES3182-GEN</strain>
    </source>
</reference>
<comment type="similarity">
    <text evidence="2 5">Belongs to the pseudouridine synthase TruB family. Type 1 subfamily.</text>
</comment>
<dbReference type="PANTHER" id="PTHR13767:SF2">
    <property type="entry name" value="PSEUDOURIDYLATE SYNTHASE TRUB1"/>
    <property type="match status" value="1"/>
</dbReference>
<evidence type="ECO:0000313" key="8">
    <source>
        <dbReference type="Proteomes" id="UP001208245"/>
    </source>
</evidence>
<feature type="domain" description="Pseudouridine synthase II N-terminal" evidence="6">
    <location>
        <begin position="25"/>
        <end position="173"/>
    </location>
</feature>
<dbReference type="Gene3D" id="3.30.2350.10">
    <property type="entry name" value="Pseudouridine synthase"/>
    <property type="match status" value="1"/>
</dbReference>
<comment type="function">
    <text evidence="5">Responsible for synthesis of pseudouridine from uracil-55 in the psi GC loop of transfer RNAs.</text>
</comment>
<dbReference type="InterPro" id="IPR002501">
    <property type="entry name" value="PsdUridine_synth_N"/>
</dbReference>
<dbReference type="HAMAP" id="MF_01080">
    <property type="entry name" value="TruB_bact"/>
    <property type="match status" value="1"/>
</dbReference>
<dbReference type="RefSeq" id="WP_263822052.1">
    <property type="nucleotide sequence ID" value="NZ_JAOXHL010000005.1"/>
</dbReference>